<evidence type="ECO:0000256" key="1">
    <source>
        <dbReference type="SAM" id="MobiDB-lite"/>
    </source>
</evidence>
<organism evidence="3 4">
    <name type="scientific">Sphingomonas hengshuiensis</name>
    <dbReference type="NCBI Taxonomy" id="1609977"/>
    <lineage>
        <taxon>Bacteria</taxon>
        <taxon>Pseudomonadati</taxon>
        <taxon>Pseudomonadota</taxon>
        <taxon>Alphaproteobacteria</taxon>
        <taxon>Sphingomonadales</taxon>
        <taxon>Sphingomonadaceae</taxon>
        <taxon>Sphingomonas</taxon>
    </lineage>
</organism>
<keyword evidence="2" id="KW-0812">Transmembrane</keyword>
<dbReference type="EMBL" id="QFNF01000008">
    <property type="protein sequence ID" value="PZO79155.1"/>
    <property type="molecule type" value="Genomic_DNA"/>
</dbReference>
<accession>A0A2W5B7J6</accession>
<name>A0A2W5B7J6_9SPHN</name>
<evidence type="ECO:0000313" key="4">
    <source>
        <dbReference type="Proteomes" id="UP000248614"/>
    </source>
</evidence>
<dbReference type="Gene3D" id="1.10.150.20">
    <property type="entry name" value="5' to 3' exonuclease, C-terminal subdomain"/>
    <property type="match status" value="1"/>
</dbReference>
<proteinExistence type="predicted"/>
<keyword evidence="2" id="KW-0472">Membrane</keyword>
<dbReference type="Pfam" id="PF14520">
    <property type="entry name" value="HHH_5"/>
    <property type="match status" value="1"/>
</dbReference>
<protein>
    <submittedName>
        <fullName evidence="3">Uncharacterized protein</fullName>
    </submittedName>
</protein>
<dbReference type="Proteomes" id="UP000248614">
    <property type="component" value="Unassembled WGS sequence"/>
</dbReference>
<reference evidence="3 4" key="1">
    <citation type="submission" date="2017-08" db="EMBL/GenBank/DDBJ databases">
        <title>Infants hospitalized years apart are colonized by the same room-sourced microbial strains.</title>
        <authorList>
            <person name="Brooks B."/>
            <person name="Olm M.R."/>
            <person name="Firek B.A."/>
            <person name="Baker R."/>
            <person name="Thomas B.C."/>
            <person name="Morowitz M.J."/>
            <person name="Banfield J.F."/>
        </authorList>
    </citation>
    <scope>NUCLEOTIDE SEQUENCE [LARGE SCALE GENOMIC DNA]</scope>
    <source>
        <strain evidence="3">S2_018_000_R3_110</strain>
    </source>
</reference>
<feature type="region of interest" description="Disordered" evidence="1">
    <location>
        <begin position="52"/>
        <end position="127"/>
    </location>
</feature>
<gene>
    <name evidence="3" type="ORF">DI632_04850</name>
</gene>
<feature type="transmembrane region" description="Helical" evidence="2">
    <location>
        <begin position="12"/>
        <end position="38"/>
    </location>
</feature>
<feature type="compositionally biased region" description="Basic and acidic residues" evidence="1">
    <location>
        <begin position="52"/>
        <end position="63"/>
    </location>
</feature>
<dbReference type="AlphaFoldDB" id="A0A2W5B7J6"/>
<comment type="caution">
    <text evidence="3">The sequence shown here is derived from an EMBL/GenBank/DDBJ whole genome shotgun (WGS) entry which is preliminary data.</text>
</comment>
<evidence type="ECO:0000256" key="2">
    <source>
        <dbReference type="SAM" id="Phobius"/>
    </source>
</evidence>
<feature type="compositionally biased region" description="Pro residues" evidence="1">
    <location>
        <begin position="94"/>
        <end position="122"/>
    </location>
</feature>
<keyword evidence="2" id="KW-1133">Transmembrane helix</keyword>
<evidence type="ECO:0000313" key="3">
    <source>
        <dbReference type="EMBL" id="PZO79155.1"/>
    </source>
</evidence>
<sequence length="203" mass="20759">MDSGTTPLQSPGFLGALTTAHFALIAVLAVLTIIGIAYGMKLSRARRRGVRELEDSGHLERSGETPAGDPDAPADTVPVERAAESAPVAQPAPAAAPQPVAQPAPVAAPVPQPVPAPPPPAVPAGETDLTRLKGLGPKVAAMLVEQGIADIAALARLDPAQADAVAGRLGMFAPRMARDRWVEQARLLAAGDVAGFEARFGKL</sequence>